<dbReference type="EMBL" id="JAUCMX010000007">
    <property type="protein sequence ID" value="KAK3540612.1"/>
    <property type="molecule type" value="Genomic_DNA"/>
</dbReference>
<organism evidence="4 5">
    <name type="scientific">Hemibagrus guttatus</name>
    <dbReference type="NCBI Taxonomy" id="175788"/>
    <lineage>
        <taxon>Eukaryota</taxon>
        <taxon>Metazoa</taxon>
        <taxon>Chordata</taxon>
        <taxon>Craniata</taxon>
        <taxon>Vertebrata</taxon>
        <taxon>Euteleostomi</taxon>
        <taxon>Actinopterygii</taxon>
        <taxon>Neopterygii</taxon>
        <taxon>Teleostei</taxon>
        <taxon>Ostariophysi</taxon>
        <taxon>Siluriformes</taxon>
        <taxon>Bagridae</taxon>
        <taxon>Hemibagrus</taxon>
    </lineage>
</organism>
<feature type="compositionally biased region" description="Polar residues" evidence="3">
    <location>
        <begin position="133"/>
        <end position="147"/>
    </location>
</feature>
<dbReference type="Proteomes" id="UP001274896">
    <property type="component" value="Unassembled WGS sequence"/>
</dbReference>
<feature type="compositionally biased region" description="Polar residues" evidence="3">
    <location>
        <begin position="552"/>
        <end position="561"/>
    </location>
</feature>
<comment type="caution">
    <text evidence="4">The sequence shown here is derived from an EMBL/GenBank/DDBJ whole genome shotgun (WGS) entry which is preliminary data.</text>
</comment>
<keyword evidence="2" id="KW-0175">Coiled coil</keyword>
<proteinExistence type="inferred from homology"/>
<evidence type="ECO:0000313" key="5">
    <source>
        <dbReference type="Proteomes" id="UP001274896"/>
    </source>
</evidence>
<evidence type="ECO:0000313" key="4">
    <source>
        <dbReference type="EMBL" id="KAK3540612.1"/>
    </source>
</evidence>
<name>A0AAE0V4S7_9TELE</name>
<reference evidence="4" key="1">
    <citation type="submission" date="2023-06" db="EMBL/GenBank/DDBJ databases">
        <title>Male Hemibagrus guttatus genome.</title>
        <authorList>
            <person name="Bian C."/>
        </authorList>
    </citation>
    <scope>NUCLEOTIDE SEQUENCE</scope>
    <source>
        <strain evidence="4">Male_cb2023</strain>
        <tissue evidence="4">Muscle</tissue>
    </source>
</reference>
<feature type="compositionally biased region" description="Polar residues" evidence="3">
    <location>
        <begin position="286"/>
        <end position="309"/>
    </location>
</feature>
<feature type="compositionally biased region" description="Low complexity" evidence="3">
    <location>
        <begin position="30"/>
        <end position="57"/>
    </location>
</feature>
<feature type="compositionally biased region" description="Basic residues" evidence="3">
    <location>
        <begin position="162"/>
        <end position="181"/>
    </location>
</feature>
<keyword evidence="5" id="KW-1185">Reference proteome</keyword>
<protein>
    <recommendedName>
        <fullName evidence="6">Coiled-coil serine-rich protein 1</fullName>
    </recommendedName>
</protein>
<evidence type="ECO:0000256" key="3">
    <source>
        <dbReference type="SAM" id="MobiDB-lite"/>
    </source>
</evidence>
<gene>
    <name evidence="4" type="ORF">QTP70_034366</name>
</gene>
<accession>A0AAE0V4S7</accession>
<feature type="region of interest" description="Disordered" evidence="3">
    <location>
        <begin position="487"/>
        <end position="506"/>
    </location>
</feature>
<evidence type="ECO:0000256" key="2">
    <source>
        <dbReference type="ARBA" id="ARBA00023054"/>
    </source>
</evidence>
<dbReference type="InterPro" id="IPR029627">
    <property type="entry name" value="CCSER"/>
</dbReference>
<feature type="compositionally biased region" description="Polar residues" evidence="3">
    <location>
        <begin position="730"/>
        <end position="739"/>
    </location>
</feature>
<comment type="similarity">
    <text evidence="1">Belongs to the CCSER family.</text>
</comment>
<feature type="compositionally biased region" description="Polar residues" evidence="3">
    <location>
        <begin position="259"/>
        <end position="278"/>
    </location>
</feature>
<feature type="compositionally biased region" description="Basic and acidic residues" evidence="3">
    <location>
        <begin position="573"/>
        <end position="588"/>
    </location>
</feature>
<dbReference type="AlphaFoldDB" id="A0AAE0V4S7"/>
<evidence type="ECO:0008006" key="6">
    <source>
        <dbReference type="Google" id="ProtNLM"/>
    </source>
</evidence>
<dbReference type="PANTHER" id="PTHR22461">
    <property type="entry name" value="SERINE-RICH COILED-COIL DOMAIN-CONTAINING PROTEIN 2-RELATED"/>
    <property type="match status" value="1"/>
</dbReference>
<feature type="compositionally biased region" description="Polar residues" evidence="3">
    <location>
        <begin position="686"/>
        <end position="695"/>
    </location>
</feature>
<feature type="region of interest" description="Disordered" evidence="3">
    <location>
        <begin position="1"/>
        <end position="233"/>
    </location>
</feature>
<feature type="region of interest" description="Disordered" evidence="3">
    <location>
        <begin position="552"/>
        <end position="588"/>
    </location>
</feature>
<feature type="compositionally biased region" description="Basic and acidic residues" evidence="3">
    <location>
        <begin position="494"/>
        <end position="506"/>
    </location>
</feature>
<feature type="region of interest" description="Disordered" evidence="3">
    <location>
        <begin position="685"/>
        <end position="786"/>
    </location>
</feature>
<evidence type="ECO:0000256" key="1">
    <source>
        <dbReference type="ARBA" id="ARBA00010949"/>
    </source>
</evidence>
<dbReference type="PANTHER" id="PTHR22461:SF1">
    <property type="entry name" value="SERINE-RICH COILED-COIL DOMAIN-CONTAINING PROTEIN 1"/>
    <property type="match status" value="1"/>
</dbReference>
<feature type="region of interest" description="Disordered" evidence="3">
    <location>
        <begin position="247"/>
        <end position="343"/>
    </location>
</feature>
<sequence>MGESGPRRSTLVSRLPIFRRSVRKRQDSLPSSPSSGGVGNGVHTSSPSSTNSSSSSTGKRRSLFRTPSIRFHSKRSSEVRADSNQLGADNRSRLSEPSFDDGCNNKTRHSFGFGGHKKKLSRSQTEDFEKTSTNRNVFINCISSGTNEGDDSGFLDDVSSKRSSKPKKLLPKSFSSHHRFSKNYSNQVEQNKGKDDAPKTGTPGSWPGELAESSLQSPIVSEDRTTAITPSDFVHVTEDTVSEVDALPVPSPAEVPPENISQSVSTSQTCAKPDQSTVEKPILPDMSQTANTKCESTTVQTEPETLNTEQEQHQDPIEASENKLNPELCEESSSNAEPRERTHRNTVLVQQLGKSAGFGKLESRPSYLRKPHTVSMCSSMSPRREVIRLERRLRSASEGAGGPRLHLNLKEHTCMETSMLAKHRTNSSSSKLGSLDVLNNLGSSELDEDDLMLDLELSDDQRHRHASQEDSSHSLASCLNLLPSPLELPTDQNTAKECRENNREPRPVSLFLPCDDELFSGLETLPFRPMQQDCTAMKTLLLRLRRLLQESTEPSPASSLHSLPISPCSEKSPAFKDPGRDESHSLQQQLKDRDELILLLQTELEAARSAQKTLCQKTDKTTQTDPPAPENQLDMVTLCTCNLFMNTMLSGMMAAMSNTSLCWRQNTGSVQTFYILKHVPAVHPSQAISNSSSSLPRERRSARLSSWGEERHSGGTGTRDPATVQRRSEQIYSSSSEVTTPRKLDHPGPSQIPRAMVGGSSCSLSSDSERHTMTRPHSSFSGRLGQPPRGPLSLHMYSRKNVFLQHSLYTTELQALGQQDA</sequence>